<evidence type="ECO:0000313" key="2">
    <source>
        <dbReference type="Proteomes" id="UP000578819"/>
    </source>
</evidence>
<sequence>MAEDPDRTTAVELPPAVIRRILDAGQDVAHATEAALAPVASYAYREGWVEGYLARHREIQGDPQS</sequence>
<organism evidence="1 2">
    <name type="scientific">Micromonospora polyrhachis</name>
    <dbReference type="NCBI Taxonomy" id="1282883"/>
    <lineage>
        <taxon>Bacteria</taxon>
        <taxon>Bacillati</taxon>
        <taxon>Actinomycetota</taxon>
        <taxon>Actinomycetes</taxon>
        <taxon>Micromonosporales</taxon>
        <taxon>Micromonosporaceae</taxon>
        <taxon>Micromonospora</taxon>
    </lineage>
</organism>
<accession>A0A7W7SRH3</accession>
<protein>
    <submittedName>
        <fullName evidence="1">Uncharacterized protein</fullName>
    </submittedName>
</protein>
<name>A0A7W7SRH3_9ACTN</name>
<evidence type="ECO:0000313" key="1">
    <source>
        <dbReference type="EMBL" id="MBB4958932.1"/>
    </source>
</evidence>
<keyword evidence="2" id="KW-1185">Reference proteome</keyword>
<gene>
    <name evidence="1" type="ORF">FHR38_002665</name>
</gene>
<proteinExistence type="predicted"/>
<dbReference type="RefSeq" id="WP_184534946.1">
    <property type="nucleotide sequence ID" value="NZ_JACHJW010000001.1"/>
</dbReference>
<comment type="caution">
    <text evidence="1">The sequence shown here is derived from an EMBL/GenBank/DDBJ whole genome shotgun (WGS) entry which is preliminary data.</text>
</comment>
<dbReference type="EMBL" id="JACHJW010000001">
    <property type="protein sequence ID" value="MBB4958932.1"/>
    <property type="molecule type" value="Genomic_DNA"/>
</dbReference>
<dbReference type="AlphaFoldDB" id="A0A7W7SRH3"/>
<reference evidence="1 2" key="1">
    <citation type="submission" date="2020-08" db="EMBL/GenBank/DDBJ databases">
        <title>Sequencing the genomes of 1000 actinobacteria strains.</title>
        <authorList>
            <person name="Klenk H.-P."/>
        </authorList>
    </citation>
    <scope>NUCLEOTIDE SEQUENCE [LARGE SCALE GENOMIC DNA]</scope>
    <source>
        <strain evidence="1 2">DSM 45886</strain>
    </source>
</reference>
<dbReference type="Proteomes" id="UP000578819">
    <property type="component" value="Unassembled WGS sequence"/>
</dbReference>